<protein>
    <submittedName>
        <fullName evidence="1">Uncharacterized protein</fullName>
    </submittedName>
</protein>
<sequence length="111" mass="12650">MTPFPQRSVSRHIRTKTLQYTQSIRKICYSAAVRSKLSPFMIELTNTVHQLLLHDLRQQDHIQVRMFTVELSAQSVEPRSEPAARTVLTSLQVSIYQPVSVSVSLSSVVLR</sequence>
<gene>
    <name evidence="1" type="ORF">F2P81_000651</name>
</gene>
<accession>A0A6A4TRL6</accession>
<evidence type="ECO:0000313" key="2">
    <source>
        <dbReference type="Proteomes" id="UP000438429"/>
    </source>
</evidence>
<reference evidence="1 2" key="1">
    <citation type="submission" date="2019-06" db="EMBL/GenBank/DDBJ databases">
        <title>Draft genomes of female and male turbot (Scophthalmus maximus).</title>
        <authorList>
            <person name="Xu H."/>
            <person name="Xu X.-W."/>
            <person name="Shao C."/>
            <person name="Chen S."/>
        </authorList>
    </citation>
    <scope>NUCLEOTIDE SEQUENCE [LARGE SCALE GENOMIC DNA]</scope>
    <source>
        <strain evidence="1">Ysfricsl-2016a</strain>
        <tissue evidence="1">Blood</tissue>
    </source>
</reference>
<comment type="caution">
    <text evidence="1">The sequence shown here is derived from an EMBL/GenBank/DDBJ whole genome shotgun (WGS) entry which is preliminary data.</text>
</comment>
<evidence type="ECO:0000313" key="1">
    <source>
        <dbReference type="EMBL" id="KAF0047018.1"/>
    </source>
</evidence>
<name>A0A6A4TRL6_SCOMX</name>
<organism evidence="1 2">
    <name type="scientific">Scophthalmus maximus</name>
    <name type="common">Turbot</name>
    <name type="synonym">Psetta maxima</name>
    <dbReference type="NCBI Taxonomy" id="52904"/>
    <lineage>
        <taxon>Eukaryota</taxon>
        <taxon>Metazoa</taxon>
        <taxon>Chordata</taxon>
        <taxon>Craniata</taxon>
        <taxon>Vertebrata</taxon>
        <taxon>Euteleostomi</taxon>
        <taxon>Actinopterygii</taxon>
        <taxon>Neopterygii</taxon>
        <taxon>Teleostei</taxon>
        <taxon>Neoteleostei</taxon>
        <taxon>Acanthomorphata</taxon>
        <taxon>Carangaria</taxon>
        <taxon>Pleuronectiformes</taxon>
        <taxon>Pleuronectoidei</taxon>
        <taxon>Scophthalmidae</taxon>
        <taxon>Scophthalmus</taxon>
    </lineage>
</organism>
<dbReference type="EMBL" id="VEVO01000001">
    <property type="protein sequence ID" value="KAF0047018.1"/>
    <property type="molecule type" value="Genomic_DNA"/>
</dbReference>
<dbReference type="Proteomes" id="UP000438429">
    <property type="component" value="Unassembled WGS sequence"/>
</dbReference>
<proteinExistence type="predicted"/>
<dbReference type="AlphaFoldDB" id="A0A6A4TRL6"/>